<dbReference type="FunFam" id="1.10.1040.10:FF:000032">
    <property type="entry name" value="6-phosphogluconate dehydrogenase, decarboxylating"/>
    <property type="match status" value="1"/>
</dbReference>
<dbReference type="AlphaFoldDB" id="A0A381PCN6"/>
<dbReference type="InterPro" id="IPR036291">
    <property type="entry name" value="NAD(P)-bd_dom_sf"/>
</dbReference>
<evidence type="ECO:0000256" key="1">
    <source>
        <dbReference type="ARBA" id="ARBA00008419"/>
    </source>
</evidence>
<dbReference type="Pfam" id="PF00393">
    <property type="entry name" value="6PGD"/>
    <property type="match status" value="1"/>
</dbReference>
<dbReference type="InterPro" id="IPR006113">
    <property type="entry name" value="6PGDH_Gnd/GntZ"/>
</dbReference>
<protein>
    <recommendedName>
        <fullName evidence="8">6-phosphogluconate dehydrogenase C-terminal domain-containing protein</fullName>
    </recommendedName>
</protein>
<evidence type="ECO:0000256" key="4">
    <source>
        <dbReference type="ARBA" id="ARBA00023002"/>
    </source>
</evidence>
<evidence type="ECO:0000256" key="7">
    <source>
        <dbReference type="ARBA" id="ARBA00060616"/>
    </source>
</evidence>
<evidence type="ECO:0000313" key="9">
    <source>
        <dbReference type="EMBL" id="SUZ64752.1"/>
    </source>
</evidence>
<dbReference type="GO" id="GO:0004616">
    <property type="term" value="F:phosphogluconate dehydrogenase (decarboxylating) activity"/>
    <property type="evidence" value="ECO:0007669"/>
    <property type="project" value="InterPro"/>
</dbReference>
<dbReference type="SUPFAM" id="SSF48179">
    <property type="entry name" value="6-phosphogluconate dehydrogenase C-terminal domain-like"/>
    <property type="match status" value="1"/>
</dbReference>
<dbReference type="Pfam" id="PF03446">
    <property type="entry name" value="NAD_binding_2"/>
    <property type="match status" value="1"/>
</dbReference>
<comment type="similarity">
    <text evidence="1">Belongs to the 6-phosphogluconate dehydrogenase family.</text>
</comment>
<accession>A0A381PCN6</accession>
<dbReference type="GO" id="GO:0006098">
    <property type="term" value="P:pentose-phosphate shunt"/>
    <property type="evidence" value="ECO:0007669"/>
    <property type="project" value="UniProtKB-KW"/>
</dbReference>
<reference evidence="9" key="1">
    <citation type="submission" date="2018-05" db="EMBL/GenBank/DDBJ databases">
        <authorList>
            <person name="Lanie J.A."/>
            <person name="Ng W.-L."/>
            <person name="Kazmierczak K.M."/>
            <person name="Andrzejewski T.M."/>
            <person name="Davidsen T.M."/>
            <person name="Wayne K.J."/>
            <person name="Tettelin H."/>
            <person name="Glass J.I."/>
            <person name="Rusch D."/>
            <person name="Podicherti R."/>
            <person name="Tsui H.-C.T."/>
            <person name="Winkler M.E."/>
        </authorList>
    </citation>
    <scope>NUCLEOTIDE SEQUENCE</scope>
</reference>
<keyword evidence="6" id="KW-0570">Pentose shunt</keyword>
<dbReference type="PIRSF" id="PIRSF000109">
    <property type="entry name" value="6PGD"/>
    <property type="match status" value="1"/>
</dbReference>
<evidence type="ECO:0000256" key="6">
    <source>
        <dbReference type="ARBA" id="ARBA00023126"/>
    </source>
</evidence>
<keyword evidence="3" id="KW-0521">NADP</keyword>
<sequence length="464" mass="52204">MKFDFGLVGLGVMGRNFILNVAENGFSSIGLSSSKEKIKLLKEEGKDFDIDGTQSDKVFIDSLSTPRKIMLLVPAGNPVDSMIDRFLPLLDHGDIIIDGGNSHFDDTERRFKYLESKKINFLGAGVSGGSKGARCGPSIMPGGNKESYLKIKSIFESVAAKVDNAPCVAYLGESSSGHYVKMIHNGIEYAMMQLISESYDLLKRGFKKNNDEIQKIFSKWNDGILNSYLIEITKEIFSKKDMETDNYMIDVILDKAKQKGTGKWTSQNAMDLGINVPTIDSAVSMRIISSFKDQRIKAENIYKTQNNKTSSIHITVEDVEKSLIFGFIVCFTQGLSQLRSASNEKSYNLNYSEICKIWRGGCIIRAKMLQNFMNAFDLNAELENLLFDLNIKEIINSNIESARKVSIYSIENEIPLSGLLSSISYFDSFKSENLPMNLIQAQRDCFGEHTFERIDKKGTYHFKW</sequence>
<dbReference type="Gene3D" id="3.40.50.720">
    <property type="entry name" value="NAD(P)-binding Rossmann-like Domain"/>
    <property type="match status" value="1"/>
</dbReference>
<dbReference type="Gene3D" id="1.10.1040.10">
    <property type="entry name" value="N-(1-d-carboxylethyl)-l-norvaline Dehydrogenase, domain 2"/>
    <property type="match status" value="1"/>
</dbReference>
<keyword evidence="5" id="KW-0311">Gluconate utilization</keyword>
<dbReference type="PRINTS" id="PR00076">
    <property type="entry name" value="6PGDHDRGNASE"/>
</dbReference>
<dbReference type="NCBIfam" id="TIGR00873">
    <property type="entry name" value="gnd"/>
    <property type="match status" value="1"/>
</dbReference>
<evidence type="ECO:0000256" key="2">
    <source>
        <dbReference type="ARBA" id="ARBA00011738"/>
    </source>
</evidence>
<dbReference type="Gene3D" id="1.20.5.320">
    <property type="entry name" value="6-Phosphogluconate Dehydrogenase, domain 3"/>
    <property type="match status" value="1"/>
</dbReference>
<proteinExistence type="inferred from homology"/>
<dbReference type="InterPro" id="IPR008927">
    <property type="entry name" value="6-PGluconate_DH-like_C_sf"/>
</dbReference>
<organism evidence="9">
    <name type="scientific">marine metagenome</name>
    <dbReference type="NCBI Taxonomy" id="408172"/>
    <lineage>
        <taxon>unclassified sequences</taxon>
        <taxon>metagenomes</taxon>
        <taxon>ecological metagenomes</taxon>
    </lineage>
</organism>
<dbReference type="InterPro" id="IPR006114">
    <property type="entry name" value="6PGDH_C"/>
</dbReference>
<dbReference type="InterPro" id="IPR006115">
    <property type="entry name" value="6PGDH_NADP-bd"/>
</dbReference>
<keyword evidence="4" id="KW-0560">Oxidoreductase</keyword>
<evidence type="ECO:0000256" key="3">
    <source>
        <dbReference type="ARBA" id="ARBA00022857"/>
    </source>
</evidence>
<dbReference type="PANTHER" id="PTHR11811">
    <property type="entry name" value="6-PHOSPHOGLUCONATE DEHYDROGENASE"/>
    <property type="match status" value="1"/>
</dbReference>
<dbReference type="SUPFAM" id="SSF51735">
    <property type="entry name" value="NAD(P)-binding Rossmann-fold domains"/>
    <property type="match status" value="1"/>
</dbReference>
<dbReference type="NCBIfam" id="NF006765">
    <property type="entry name" value="PRK09287.1"/>
    <property type="match status" value="1"/>
</dbReference>
<comment type="subunit">
    <text evidence="2">Homodimer.</text>
</comment>
<dbReference type="EMBL" id="UINC01000941">
    <property type="protein sequence ID" value="SUZ64752.1"/>
    <property type="molecule type" value="Genomic_DNA"/>
</dbReference>
<comment type="pathway">
    <text evidence="7">Carbohydrate degradation; pentose phosphate pathway; D-ribulose 5-phosphate from D-glucose 6-phosphate (oxidative stage).</text>
</comment>
<feature type="domain" description="6-phosphogluconate dehydrogenase C-terminal" evidence="8">
    <location>
        <begin position="177"/>
        <end position="464"/>
    </location>
</feature>
<evidence type="ECO:0000256" key="5">
    <source>
        <dbReference type="ARBA" id="ARBA00023064"/>
    </source>
</evidence>
<dbReference type="GO" id="GO:0050661">
    <property type="term" value="F:NADP binding"/>
    <property type="evidence" value="ECO:0007669"/>
    <property type="project" value="InterPro"/>
</dbReference>
<dbReference type="InterPro" id="IPR006183">
    <property type="entry name" value="Pgluconate_DH"/>
</dbReference>
<dbReference type="InterPro" id="IPR013328">
    <property type="entry name" value="6PGD_dom2"/>
</dbReference>
<dbReference type="SMART" id="SM01350">
    <property type="entry name" value="6PGD"/>
    <property type="match status" value="1"/>
</dbReference>
<name>A0A381PCN6_9ZZZZ</name>
<evidence type="ECO:0000259" key="8">
    <source>
        <dbReference type="SMART" id="SM01350"/>
    </source>
</evidence>
<gene>
    <name evidence="9" type="ORF">METZ01_LOCUS17606</name>
</gene>
<dbReference type="GO" id="GO:0019521">
    <property type="term" value="P:D-gluconate metabolic process"/>
    <property type="evidence" value="ECO:0007669"/>
    <property type="project" value="UniProtKB-KW"/>
</dbReference>